<keyword evidence="1" id="KW-0812">Transmembrane</keyword>
<keyword evidence="1" id="KW-0472">Membrane</keyword>
<reference evidence="2" key="1">
    <citation type="submission" date="2009-11" db="EMBL/GenBank/DDBJ databases">
        <authorList>
            <consortium name="The Broad Institute Genome Sequencing Platform"/>
            <person name="Ward D."/>
            <person name="Feldgarden M."/>
            <person name="Earl A."/>
            <person name="Young S.K."/>
            <person name="Zeng Q."/>
            <person name="Koehrsen M."/>
            <person name="Alvarado L."/>
            <person name="Berlin A."/>
            <person name="Bochicchio J."/>
            <person name="Borenstein D."/>
            <person name="Chapman S.B."/>
            <person name="Chen Z."/>
            <person name="Engels R."/>
            <person name="Freedman E."/>
            <person name="Gellesch M."/>
            <person name="Goldberg J."/>
            <person name="Griggs A."/>
            <person name="Gujja S."/>
            <person name="Heilman E."/>
            <person name="Heiman D."/>
            <person name="Hepburn T."/>
            <person name="Howarth C."/>
            <person name="Jen D."/>
            <person name="Larson L."/>
            <person name="Lewis B."/>
            <person name="Mehta T."/>
            <person name="Park D."/>
            <person name="Pearson M."/>
            <person name="Roberts A."/>
            <person name="Saif S."/>
            <person name="Shea T."/>
            <person name="Shenoy N."/>
            <person name="Sisk P."/>
            <person name="Stolte C."/>
            <person name="Sykes S."/>
            <person name="Thomson T."/>
            <person name="Walk T."/>
            <person name="White J."/>
            <person name="Yandava C."/>
            <person name="Izard J."/>
            <person name="Baranova O.V."/>
            <person name="Blanton J.M."/>
            <person name="Tanner A.C."/>
            <person name="Dewhirst F.E."/>
            <person name="Haas B."/>
            <person name="Nusbaum C."/>
            <person name="Birren B."/>
        </authorList>
    </citation>
    <scope>NUCLEOTIDE SEQUENCE [LARGE SCALE GENOMIC DNA]</scope>
    <source>
        <strain evidence="2">1-1 BBBD Race 1</strain>
    </source>
</reference>
<sequence>MAREEGSTSGRGPAKGSVLLSSTTKRKPVRKLLGYVLSFLALYYPLLVFANLQHARLGYNSFTLLGAPIGRGLLGFGAAWLAKILLDISVSNPSKIHEESHHALLSDIRTAKEDRRRKGISVDS</sequence>
<gene>
    <name evidence="2" type="ORF">PTTG_26881</name>
</gene>
<dbReference type="OrthoDB" id="2014333at2759"/>
<reference evidence="3" key="4">
    <citation type="submission" date="2025-05" db="UniProtKB">
        <authorList>
            <consortium name="EnsemblFungi"/>
        </authorList>
    </citation>
    <scope>IDENTIFICATION</scope>
    <source>
        <strain evidence="3">isolate 1-1 / race 1 (BBBD)</strain>
    </source>
</reference>
<accession>A0A180GQU8</accession>
<reference evidence="2" key="2">
    <citation type="submission" date="2016-05" db="EMBL/GenBank/DDBJ databases">
        <title>Comparative analysis highlights variable genome content of wheat rusts and divergence of the mating loci.</title>
        <authorList>
            <person name="Cuomo C.A."/>
            <person name="Bakkeren G."/>
            <person name="Szabo L."/>
            <person name="Khalil H."/>
            <person name="Joly D."/>
            <person name="Goldberg J."/>
            <person name="Young S."/>
            <person name="Zeng Q."/>
            <person name="Fellers J."/>
        </authorList>
    </citation>
    <scope>NUCLEOTIDE SEQUENCE [LARGE SCALE GENOMIC DNA]</scope>
    <source>
        <strain evidence="2">1-1 BBBD Race 1</strain>
    </source>
</reference>
<keyword evidence="4" id="KW-1185">Reference proteome</keyword>
<proteinExistence type="predicted"/>
<dbReference type="AlphaFoldDB" id="A0A180GQU8"/>
<name>A0A180GQU8_PUCT1</name>
<dbReference type="EnsemblFungi" id="PTTG_26881-t43_1">
    <property type="protein sequence ID" value="PTTG_26881-t43_1-p1"/>
    <property type="gene ID" value="PTTG_26881"/>
</dbReference>
<evidence type="ECO:0000313" key="3">
    <source>
        <dbReference type="EnsemblFungi" id="PTTG_26881-t43_1-p1"/>
    </source>
</evidence>
<organism evidence="2">
    <name type="scientific">Puccinia triticina (isolate 1-1 / race 1 (BBBD))</name>
    <name type="common">Brown leaf rust fungus</name>
    <dbReference type="NCBI Taxonomy" id="630390"/>
    <lineage>
        <taxon>Eukaryota</taxon>
        <taxon>Fungi</taxon>
        <taxon>Dikarya</taxon>
        <taxon>Basidiomycota</taxon>
        <taxon>Pucciniomycotina</taxon>
        <taxon>Pucciniomycetes</taxon>
        <taxon>Pucciniales</taxon>
        <taxon>Pucciniaceae</taxon>
        <taxon>Puccinia</taxon>
    </lineage>
</organism>
<dbReference type="VEuPathDB" id="FungiDB:PTTG_26881"/>
<feature type="transmembrane region" description="Helical" evidence="1">
    <location>
        <begin position="64"/>
        <end position="86"/>
    </location>
</feature>
<protein>
    <submittedName>
        <fullName evidence="2 3">Uncharacterized protein</fullName>
    </submittedName>
</protein>
<keyword evidence="1" id="KW-1133">Transmembrane helix</keyword>
<evidence type="ECO:0000256" key="1">
    <source>
        <dbReference type="SAM" id="Phobius"/>
    </source>
</evidence>
<reference evidence="3 4" key="3">
    <citation type="journal article" date="2017" name="G3 (Bethesda)">
        <title>Comparative analysis highlights variable genome content of wheat rusts and divergence of the mating loci.</title>
        <authorList>
            <person name="Cuomo C.A."/>
            <person name="Bakkeren G."/>
            <person name="Khalil H.B."/>
            <person name="Panwar V."/>
            <person name="Joly D."/>
            <person name="Linning R."/>
            <person name="Sakthikumar S."/>
            <person name="Song X."/>
            <person name="Adiconis X."/>
            <person name="Fan L."/>
            <person name="Goldberg J.M."/>
            <person name="Levin J.Z."/>
            <person name="Young S."/>
            <person name="Zeng Q."/>
            <person name="Anikster Y."/>
            <person name="Bruce M."/>
            <person name="Wang M."/>
            <person name="Yin C."/>
            <person name="McCallum B."/>
            <person name="Szabo L.J."/>
            <person name="Hulbert S."/>
            <person name="Chen X."/>
            <person name="Fellers J.P."/>
        </authorList>
    </citation>
    <scope>NUCLEOTIDE SEQUENCE</scope>
    <source>
        <strain evidence="4">Isolate 1-1 / race 1 (BBBD)</strain>
        <strain evidence="3">isolate 1-1 / race 1 (BBBD)</strain>
    </source>
</reference>
<evidence type="ECO:0000313" key="4">
    <source>
        <dbReference type="Proteomes" id="UP000005240"/>
    </source>
</evidence>
<feature type="transmembrane region" description="Helical" evidence="1">
    <location>
        <begin position="32"/>
        <end position="52"/>
    </location>
</feature>
<dbReference type="EMBL" id="ADAS02000036">
    <property type="protein sequence ID" value="OAV94798.1"/>
    <property type="molecule type" value="Genomic_DNA"/>
</dbReference>
<evidence type="ECO:0000313" key="2">
    <source>
        <dbReference type="EMBL" id="OAV94798.1"/>
    </source>
</evidence>
<dbReference type="Proteomes" id="UP000005240">
    <property type="component" value="Unassembled WGS sequence"/>
</dbReference>